<dbReference type="EMBL" id="SCWC02000001">
    <property type="protein sequence ID" value="KAA1042596.1"/>
    <property type="molecule type" value="Genomic_DNA"/>
</dbReference>
<gene>
    <name evidence="2" type="ORF">ERX35_001570</name>
</gene>
<dbReference type="InterPro" id="IPR023577">
    <property type="entry name" value="CYTH_domain"/>
</dbReference>
<evidence type="ECO:0000313" key="2">
    <source>
        <dbReference type="EMBL" id="KAA1042596.1"/>
    </source>
</evidence>
<evidence type="ECO:0000259" key="1">
    <source>
        <dbReference type="PROSITE" id="PS51707"/>
    </source>
</evidence>
<dbReference type="InterPro" id="IPR009195">
    <property type="entry name" value="Uncharacterised_YjbK"/>
</dbReference>
<dbReference type="Gene3D" id="2.40.320.10">
    <property type="entry name" value="Hypothetical Protein Pfu-838710-001"/>
    <property type="match status" value="1"/>
</dbReference>
<name>A0ABQ6RBP1_9STAP</name>
<feature type="domain" description="CYTH" evidence="1">
    <location>
        <begin position="8"/>
        <end position="195"/>
    </location>
</feature>
<dbReference type="Pfam" id="PF01928">
    <property type="entry name" value="CYTH"/>
    <property type="match status" value="1"/>
</dbReference>
<comment type="caution">
    <text evidence="2">The sequence shown here is derived from an EMBL/GenBank/DDBJ whole genome shotgun (WGS) entry which is preliminary data.</text>
</comment>
<dbReference type="CDD" id="cd07762">
    <property type="entry name" value="CYTH-like_Pase_1"/>
    <property type="match status" value="1"/>
</dbReference>
<dbReference type="InterPro" id="IPR033469">
    <property type="entry name" value="CYTH-like_dom_sf"/>
</dbReference>
<reference evidence="2 3" key="1">
    <citation type="submission" date="2019-09" db="EMBL/GenBank/DDBJ databases">
        <authorList>
            <person name="Mazhar S."/>
            <person name="Altermann E."/>
            <person name="Hill C."/>
            <person name="Mcauliffe O."/>
        </authorList>
    </citation>
    <scope>NUCLEOTIDE SEQUENCE [LARGE SCALE GENOMIC DNA]</scope>
    <source>
        <strain evidence="2 3">ATCC 51831</strain>
    </source>
</reference>
<dbReference type="PROSITE" id="PS51707">
    <property type="entry name" value="CYTH"/>
    <property type="match status" value="1"/>
</dbReference>
<dbReference type="PIRSF" id="PIRSF012526">
    <property type="entry name" value="CYTH_UCP012526"/>
    <property type="match status" value="1"/>
</dbReference>
<protein>
    <submittedName>
        <fullName evidence="2">CYTH domain-containing protein</fullName>
    </submittedName>
</protein>
<sequence length="198" mass="23046">MEGIALEELEIEFKNLLDYETFAKLRDSLFKDIEPVTHTNFYIDTPDHQFIDQKIALRIRDSKGRQMMTLKIPQEIGVMEYHGEVADHLLDDQYIPPAALPSNIHDQLTTYPIDLSRLLIVGALSTERRETPYDSGLLVLDASCYLDCEDYEVEFEAQDYESGHEQFEQFLIDYAVPKKTAMNKVQRFYTRRSELIGK</sequence>
<organism evidence="2 3">
    <name type="scientific">Macrococcus equipercicus</name>
    <dbReference type="NCBI Taxonomy" id="69967"/>
    <lineage>
        <taxon>Bacteria</taxon>
        <taxon>Bacillati</taxon>
        <taxon>Bacillota</taxon>
        <taxon>Bacilli</taxon>
        <taxon>Bacillales</taxon>
        <taxon>Staphylococcaceae</taxon>
        <taxon>Macrococcus</taxon>
    </lineage>
</organism>
<evidence type="ECO:0000313" key="3">
    <source>
        <dbReference type="Proteomes" id="UP000295735"/>
    </source>
</evidence>
<dbReference type="SUPFAM" id="SSF55154">
    <property type="entry name" value="CYTH-like phosphatases"/>
    <property type="match status" value="1"/>
</dbReference>
<dbReference type="Proteomes" id="UP000295735">
    <property type="component" value="Unassembled WGS sequence"/>
</dbReference>
<accession>A0ABQ6RBP1</accession>
<proteinExistence type="predicted"/>
<dbReference type="SMART" id="SM01118">
    <property type="entry name" value="CYTH"/>
    <property type="match status" value="1"/>
</dbReference>
<keyword evidence="3" id="KW-1185">Reference proteome</keyword>